<gene>
    <name evidence="1" type="ORF">LX15_004779</name>
</gene>
<proteinExistence type="predicted"/>
<dbReference type="RefSeq" id="WP_253671898.1">
    <property type="nucleotide sequence ID" value="NZ_JAMTCP010000035.1"/>
</dbReference>
<keyword evidence="2" id="KW-1185">Reference proteome</keyword>
<sequence length="252" mass="27605">MKLGTFAPPDSPVVDPLADTLRHVITTAAHTAPRSLQVALGPSEIGEPCARRLAYRLMDERRVNGGGDPWASIVGTAVHAWLAEACRAENDRLGRIRYLVEQRVEIRPGVAGSCDLYDADEATVIDHKVLGETTMRLYKRGGPPDQYRAQAHLYGLGLARLGLPVRRVALAMYPRAGLLSGLHLWSEPYDPAVADAAIARHDQILEAACALDVTDHPERYQHIPRTASRRCRYCPWYRPGADTGATCPGDTP</sequence>
<protein>
    <recommendedName>
        <fullName evidence="3">PD-(D/E)XK endonuclease-like domain-containing protein</fullName>
    </recommendedName>
</protein>
<dbReference type="EMBL" id="JAMTCP010000035">
    <property type="protein sequence ID" value="MCP2261059.1"/>
    <property type="molecule type" value="Genomic_DNA"/>
</dbReference>
<evidence type="ECO:0000313" key="2">
    <source>
        <dbReference type="Proteomes" id="UP001205311"/>
    </source>
</evidence>
<organism evidence="1 2">
    <name type="scientific">Streptoalloteichus tenebrarius (strain ATCC 17920 / DSM 40477 / JCM 4838 / CBS 697.72 / NBRC 16177 / NCIMB 11028 / NRRL B-12390 / A12253. 1 / ISP 5477)</name>
    <name type="common">Streptomyces tenebrarius</name>
    <dbReference type="NCBI Taxonomy" id="1933"/>
    <lineage>
        <taxon>Bacteria</taxon>
        <taxon>Bacillati</taxon>
        <taxon>Actinomycetota</taxon>
        <taxon>Actinomycetes</taxon>
        <taxon>Pseudonocardiales</taxon>
        <taxon>Pseudonocardiaceae</taxon>
        <taxon>Streptoalloteichus</taxon>
    </lineage>
</organism>
<evidence type="ECO:0008006" key="3">
    <source>
        <dbReference type="Google" id="ProtNLM"/>
    </source>
</evidence>
<dbReference type="Gene3D" id="3.90.320.10">
    <property type="match status" value="1"/>
</dbReference>
<dbReference type="InterPro" id="IPR011604">
    <property type="entry name" value="PDDEXK-like_dom_sf"/>
</dbReference>
<dbReference type="Proteomes" id="UP001205311">
    <property type="component" value="Unassembled WGS sequence"/>
</dbReference>
<reference evidence="1 2" key="1">
    <citation type="submission" date="2022-06" db="EMBL/GenBank/DDBJ databases">
        <title>Genomic Encyclopedia of Archaeal and Bacterial Type Strains, Phase II (KMG-II): from individual species to whole genera.</title>
        <authorList>
            <person name="Goeker M."/>
        </authorList>
    </citation>
    <scope>NUCLEOTIDE SEQUENCE [LARGE SCALE GENOMIC DNA]</scope>
    <source>
        <strain evidence="1 2">DSM 40477</strain>
    </source>
</reference>
<comment type="caution">
    <text evidence="1">The sequence shown here is derived from an EMBL/GenBank/DDBJ whole genome shotgun (WGS) entry which is preliminary data.</text>
</comment>
<name>A0ABT1HZV0_STRSD</name>
<evidence type="ECO:0000313" key="1">
    <source>
        <dbReference type="EMBL" id="MCP2261059.1"/>
    </source>
</evidence>
<accession>A0ABT1HZV0</accession>